<name>A0A9W7ZWU1_9FUNG</name>
<evidence type="ECO:0000256" key="5">
    <source>
        <dbReference type="SAM" id="MobiDB-lite"/>
    </source>
</evidence>
<dbReference type="GO" id="GO:0003723">
    <property type="term" value="F:RNA binding"/>
    <property type="evidence" value="ECO:0007669"/>
    <property type="project" value="UniProtKB-UniRule"/>
</dbReference>
<evidence type="ECO:0000313" key="7">
    <source>
        <dbReference type="EMBL" id="KAJ1918309.1"/>
    </source>
</evidence>
<dbReference type="EMBL" id="JANBPU010000049">
    <property type="protein sequence ID" value="KAJ1918309.1"/>
    <property type="molecule type" value="Genomic_DNA"/>
</dbReference>
<comment type="caution">
    <text evidence="7">The sequence shown here is derived from an EMBL/GenBank/DDBJ whole genome shotgun (WGS) entry which is preliminary data.</text>
</comment>
<dbReference type="InterPro" id="IPR000504">
    <property type="entry name" value="RRM_dom"/>
</dbReference>
<evidence type="ECO:0000256" key="3">
    <source>
        <dbReference type="ARBA" id="ARBA00023242"/>
    </source>
</evidence>
<dbReference type="OrthoDB" id="21643at2759"/>
<organism evidence="7 8">
    <name type="scientific">Mycoemilia scoparia</name>
    <dbReference type="NCBI Taxonomy" id="417184"/>
    <lineage>
        <taxon>Eukaryota</taxon>
        <taxon>Fungi</taxon>
        <taxon>Fungi incertae sedis</taxon>
        <taxon>Zoopagomycota</taxon>
        <taxon>Kickxellomycotina</taxon>
        <taxon>Kickxellomycetes</taxon>
        <taxon>Kickxellales</taxon>
        <taxon>Kickxellaceae</taxon>
        <taxon>Mycoemilia</taxon>
    </lineage>
</organism>
<dbReference type="PANTHER" id="PTHR48029">
    <property type="entry name" value="NUCLEOLAR PROTEIN 8"/>
    <property type="match status" value="1"/>
</dbReference>
<dbReference type="InterPro" id="IPR035979">
    <property type="entry name" value="RBD_domain_sf"/>
</dbReference>
<evidence type="ECO:0000256" key="2">
    <source>
        <dbReference type="ARBA" id="ARBA00022884"/>
    </source>
</evidence>
<dbReference type="AlphaFoldDB" id="A0A9W7ZWU1"/>
<feature type="region of interest" description="Disordered" evidence="5">
    <location>
        <begin position="201"/>
        <end position="238"/>
    </location>
</feature>
<feature type="region of interest" description="Disordered" evidence="5">
    <location>
        <begin position="282"/>
        <end position="304"/>
    </location>
</feature>
<reference evidence="7" key="1">
    <citation type="submission" date="2022-07" db="EMBL/GenBank/DDBJ databases">
        <title>Phylogenomic reconstructions and comparative analyses of Kickxellomycotina fungi.</title>
        <authorList>
            <person name="Reynolds N.K."/>
            <person name="Stajich J.E."/>
            <person name="Barry K."/>
            <person name="Grigoriev I.V."/>
            <person name="Crous P."/>
            <person name="Smith M.E."/>
        </authorList>
    </citation>
    <scope>NUCLEOTIDE SEQUENCE</scope>
    <source>
        <strain evidence="7">NBRC 100468</strain>
    </source>
</reference>
<comment type="subcellular location">
    <subcellularLocation>
        <location evidence="1">Nucleus</location>
        <location evidence="1">Nucleolus</location>
    </subcellularLocation>
</comment>
<evidence type="ECO:0000313" key="8">
    <source>
        <dbReference type="Proteomes" id="UP001150538"/>
    </source>
</evidence>
<gene>
    <name evidence="7" type="ORF">H4219_002706</name>
</gene>
<evidence type="ECO:0000256" key="1">
    <source>
        <dbReference type="ARBA" id="ARBA00004604"/>
    </source>
</evidence>
<dbReference type="PROSITE" id="PS50102">
    <property type="entry name" value="RRM"/>
    <property type="match status" value="1"/>
</dbReference>
<dbReference type="Pfam" id="PF00076">
    <property type="entry name" value="RRM_1"/>
    <property type="match status" value="1"/>
</dbReference>
<protein>
    <recommendedName>
        <fullName evidence="6">RRM domain-containing protein</fullName>
    </recommendedName>
</protein>
<evidence type="ECO:0000256" key="4">
    <source>
        <dbReference type="PROSITE-ProRule" id="PRU00176"/>
    </source>
</evidence>
<dbReference type="SUPFAM" id="SSF54928">
    <property type="entry name" value="RNA-binding domain, RBD"/>
    <property type="match status" value="1"/>
</dbReference>
<dbReference type="CDD" id="cd12226">
    <property type="entry name" value="RRM_NOL8"/>
    <property type="match status" value="1"/>
</dbReference>
<accession>A0A9W7ZWU1</accession>
<keyword evidence="2 4" id="KW-0694">RNA-binding</keyword>
<feature type="domain" description="RRM" evidence="6">
    <location>
        <begin position="8"/>
        <end position="87"/>
    </location>
</feature>
<dbReference type="Gene3D" id="3.30.70.330">
    <property type="match status" value="1"/>
</dbReference>
<dbReference type="InterPro" id="IPR034138">
    <property type="entry name" value="NOP8_RRM"/>
</dbReference>
<dbReference type="Proteomes" id="UP001150538">
    <property type="component" value="Unassembled WGS sequence"/>
</dbReference>
<feature type="region of interest" description="Disordered" evidence="5">
    <location>
        <begin position="484"/>
        <end position="505"/>
    </location>
</feature>
<keyword evidence="8" id="KW-1185">Reference proteome</keyword>
<feature type="compositionally biased region" description="Basic residues" evidence="5">
    <location>
        <begin position="484"/>
        <end position="497"/>
    </location>
</feature>
<dbReference type="SMART" id="SM00360">
    <property type="entry name" value="RRM"/>
    <property type="match status" value="1"/>
</dbReference>
<sequence length="505" mass="57177">MDNLPEHRRVYIGGLSDQINETDINNRFKTFGTIKNVEVRVDSLTGIHRGFAYMNIEIKPEQWKKCKNLFNGAKWKGSILRLEEAKPNYLERLALERKAAVEEEELLKSKTQRPRILFDGKLADDMSLVTDQNVTERRGWKRSRYGRPVAVMKLKTNTGRRILFDPLKYKNNIEKLFGSVPPKPWYRLCWEWSSRKDDEWTKKHRSEEKYDSGEYDEEDNDDQHHEVEVTKNNVGEPMDEDALEAMQREEEIRQKKNILAGILGISNAAPKRDFSVVEFDDTDNGKASKYQKTGLKPPSKEAKSRLEAGVFDSDGSDYDESGMGQNMPFGANPMGDLPDSKPAAIEGSSLKDIFGGPSIGKNRGNDSHGFRLFDASSDLSGSASVPNSLGAISKDPDSGTFRLGLFGTSESLPQSTHSIPGKPRMPTSRLFFFHLNNDALANFSPLKSLPRPVFMRTESIEKIEERWKETKSAKAQEFKRIHKSVSKKVEKLKKRKTANSGNGGH</sequence>
<dbReference type="GO" id="GO:0005730">
    <property type="term" value="C:nucleolus"/>
    <property type="evidence" value="ECO:0007669"/>
    <property type="project" value="UniProtKB-SubCell"/>
</dbReference>
<keyword evidence="3" id="KW-0539">Nucleus</keyword>
<proteinExistence type="predicted"/>
<feature type="compositionally biased region" description="Basic and acidic residues" evidence="5">
    <location>
        <begin position="201"/>
        <end position="212"/>
    </location>
</feature>
<evidence type="ECO:0000259" key="6">
    <source>
        <dbReference type="PROSITE" id="PS50102"/>
    </source>
</evidence>
<dbReference type="PANTHER" id="PTHR48029:SF1">
    <property type="entry name" value="NUCLEOLAR PROTEIN 8"/>
    <property type="match status" value="1"/>
</dbReference>
<dbReference type="InterPro" id="IPR012677">
    <property type="entry name" value="Nucleotide-bd_a/b_plait_sf"/>
</dbReference>